<organism evidence="11 12">
    <name type="scientific">Streptomyces phaeochromogenes</name>
    <dbReference type="NCBI Taxonomy" id="1923"/>
    <lineage>
        <taxon>Bacteria</taxon>
        <taxon>Bacillati</taxon>
        <taxon>Actinomycetota</taxon>
        <taxon>Actinomycetes</taxon>
        <taxon>Kitasatosporales</taxon>
        <taxon>Streptomycetaceae</taxon>
        <taxon>Streptomyces</taxon>
        <taxon>Streptomyces phaeochromogenes group</taxon>
    </lineage>
</organism>
<dbReference type="InterPro" id="IPR001959">
    <property type="entry name" value="Transposase"/>
</dbReference>
<accession>A0ABZ1HI02</accession>
<keyword evidence="12" id="KW-1185">Reference proteome</keyword>
<proteinExistence type="inferred from homology"/>
<evidence type="ECO:0000259" key="9">
    <source>
        <dbReference type="Pfam" id="PF07282"/>
    </source>
</evidence>
<sequence length="413" mass="46560">MKADMGRRYRLYPTVDQERVLTSWGHTCRALWNMALEQRAYLWTQRRLTLRANEQCKQLTLARAELPWLAELPAQAAQQVLRHLDRAYENFFNPDHPARFPQRKKRRHRVSVSLPGQTVEVRKLNRHWAEVRMPKLGWVRFRLSRALGGTIRNATVSRDGSGWHVSFGVATGVGPQAPNEKPGCGVDFGVAASAYVSTESSPRIKPEGLTAHERQRLEALEQRKARQITYARKHQGGRHSRRLRATIASIDRLKARETNRRRDFTHKLTTDLAQNHGFVGIEDLRVTQMTSSARGTPERPGRGVSQKAGLNRAILDNCPTERRRQLEYKCRLYGSELIAVPAFHTSQTCAACGKVDPASRRGCGRLFVCAHCRHEDDADHNASVEIEARARRAGGSAINSTRSTGKVRVSASG</sequence>
<evidence type="ECO:0000256" key="1">
    <source>
        <dbReference type="ARBA" id="ARBA00008761"/>
    </source>
</evidence>
<dbReference type="InterPro" id="IPR021027">
    <property type="entry name" value="Transposase_put_HTH"/>
</dbReference>
<dbReference type="InterPro" id="IPR010095">
    <property type="entry name" value="Cas12f1-like_TNB"/>
</dbReference>
<feature type="domain" description="Probable transposase IS891/IS1136/IS1341" evidence="8">
    <location>
        <begin position="174"/>
        <end position="291"/>
    </location>
</feature>
<keyword evidence="3" id="KW-0479">Metal-binding</keyword>
<comment type="similarity">
    <text evidence="1">In the C-terminal section; belongs to the transposase 35 family.</text>
</comment>
<reference evidence="11 12" key="1">
    <citation type="submission" date="2022-10" db="EMBL/GenBank/DDBJ databases">
        <title>The complete genomes of actinobacterial strains from the NBC collection.</title>
        <authorList>
            <person name="Joergensen T.S."/>
            <person name="Alvarez Arevalo M."/>
            <person name="Sterndorff E.B."/>
            <person name="Faurdal D."/>
            <person name="Vuksanovic O."/>
            <person name="Mourched A.-S."/>
            <person name="Charusanti P."/>
            <person name="Shaw S."/>
            <person name="Blin K."/>
            <person name="Weber T."/>
        </authorList>
    </citation>
    <scope>NUCLEOTIDE SEQUENCE [LARGE SCALE GENOMIC DNA]</scope>
    <source>
        <strain evidence="11 12">NBC 01752</strain>
    </source>
</reference>
<keyword evidence="2" id="KW-0815">Transposition</keyword>
<evidence type="ECO:0000256" key="5">
    <source>
        <dbReference type="ARBA" id="ARBA00023125"/>
    </source>
</evidence>
<evidence type="ECO:0000256" key="3">
    <source>
        <dbReference type="ARBA" id="ARBA00022723"/>
    </source>
</evidence>
<evidence type="ECO:0000259" key="8">
    <source>
        <dbReference type="Pfam" id="PF01385"/>
    </source>
</evidence>
<feature type="domain" description="Transposase putative helix-turn-helix" evidence="10">
    <location>
        <begin position="6"/>
        <end position="46"/>
    </location>
</feature>
<feature type="domain" description="Cas12f1-like TNB" evidence="9">
    <location>
        <begin position="323"/>
        <end position="386"/>
    </location>
</feature>
<evidence type="ECO:0000256" key="6">
    <source>
        <dbReference type="ARBA" id="ARBA00023172"/>
    </source>
</evidence>
<protein>
    <submittedName>
        <fullName evidence="11">Transposase</fullName>
    </submittedName>
</protein>
<gene>
    <name evidence="11" type="ORF">OHB35_30255</name>
</gene>
<evidence type="ECO:0000313" key="11">
    <source>
        <dbReference type="EMBL" id="WSD17177.1"/>
    </source>
</evidence>
<dbReference type="Pfam" id="PF12323">
    <property type="entry name" value="HTH_OrfB_IS605"/>
    <property type="match status" value="1"/>
</dbReference>
<evidence type="ECO:0000259" key="10">
    <source>
        <dbReference type="Pfam" id="PF12323"/>
    </source>
</evidence>
<dbReference type="NCBIfam" id="NF040570">
    <property type="entry name" value="guided_TnpB"/>
    <property type="match status" value="1"/>
</dbReference>
<evidence type="ECO:0000256" key="4">
    <source>
        <dbReference type="ARBA" id="ARBA00022833"/>
    </source>
</evidence>
<feature type="region of interest" description="Disordered" evidence="7">
    <location>
        <begin position="394"/>
        <end position="413"/>
    </location>
</feature>
<evidence type="ECO:0000256" key="7">
    <source>
        <dbReference type="SAM" id="MobiDB-lite"/>
    </source>
</evidence>
<dbReference type="Proteomes" id="UP001340816">
    <property type="component" value="Chromosome"/>
</dbReference>
<dbReference type="Pfam" id="PF07282">
    <property type="entry name" value="Cas12f1-like_TNB"/>
    <property type="match status" value="1"/>
</dbReference>
<name>A0ABZ1HI02_STRPH</name>
<dbReference type="Pfam" id="PF01385">
    <property type="entry name" value="OrfB_IS605"/>
    <property type="match status" value="1"/>
</dbReference>
<dbReference type="EMBL" id="CP109135">
    <property type="protein sequence ID" value="WSD17177.1"/>
    <property type="molecule type" value="Genomic_DNA"/>
</dbReference>
<dbReference type="RefSeq" id="WP_326760451.1">
    <property type="nucleotide sequence ID" value="NZ_CP109135.1"/>
</dbReference>
<keyword evidence="6" id="KW-0233">DNA recombination</keyword>
<evidence type="ECO:0000256" key="2">
    <source>
        <dbReference type="ARBA" id="ARBA00022578"/>
    </source>
</evidence>
<evidence type="ECO:0000313" key="12">
    <source>
        <dbReference type="Proteomes" id="UP001340816"/>
    </source>
</evidence>
<keyword evidence="5" id="KW-0238">DNA-binding</keyword>
<keyword evidence="4" id="KW-0862">Zinc</keyword>